<dbReference type="PANTHER" id="PTHR13696:SF52">
    <property type="entry name" value="PARA FAMILY PROTEIN CT_582"/>
    <property type="match status" value="1"/>
</dbReference>
<dbReference type="Proteomes" id="UP000217076">
    <property type="component" value="Unassembled WGS sequence"/>
</dbReference>
<dbReference type="InterPro" id="IPR027417">
    <property type="entry name" value="P-loop_NTPase"/>
</dbReference>
<dbReference type="STRING" id="83401.SAMN05421742_1042"/>
<evidence type="ECO:0000313" key="2">
    <source>
        <dbReference type="EMBL" id="SDH03659.1"/>
    </source>
</evidence>
<dbReference type="SUPFAM" id="SSF52540">
    <property type="entry name" value="P-loop containing nucleoside triphosphate hydrolases"/>
    <property type="match status" value="1"/>
</dbReference>
<dbReference type="CDD" id="cd02042">
    <property type="entry name" value="ParAB_family"/>
    <property type="match status" value="1"/>
</dbReference>
<keyword evidence="3" id="KW-1185">Reference proteome</keyword>
<proteinExistence type="predicted"/>
<sequence>MRTLACYAIKGGVGKTAGAVNLAWLAAEQGYRVILWDLDPQGAASFYLGVKAKVKGAAGKLLKDKDGLAERLRPSAHANLDLLPADFRYRHMDRQLDDHKKPEQRLGKLLAGLRKHADLVILDCPPSVSLVSENVFTAADAILTPLIPTTLSLRTLAQLRELGREVAAEVGRPPTPIWPYLSMIDRRKRLHREIAEQVAAAEPDLMGDAIPYASAVEQMGLERQPLPLFAPRSPATQAFRNLWRDVDGRLFGPRLAPVAKRATV</sequence>
<dbReference type="AlphaFoldDB" id="A0A1G7Z4Y5"/>
<organism evidence="2 3">
    <name type="scientific">Roseospirillum parvum</name>
    <dbReference type="NCBI Taxonomy" id="83401"/>
    <lineage>
        <taxon>Bacteria</taxon>
        <taxon>Pseudomonadati</taxon>
        <taxon>Pseudomonadota</taxon>
        <taxon>Alphaproteobacteria</taxon>
        <taxon>Rhodospirillales</taxon>
        <taxon>Rhodospirillaceae</taxon>
        <taxon>Roseospirillum</taxon>
    </lineage>
</organism>
<dbReference type="RefSeq" id="WP_092617504.1">
    <property type="nucleotide sequence ID" value="NZ_FNCV01000004.1"/>
</dbReference>
<feature type="domain" description="AAA" evidence="1">
    <location>
        <begin position="1"/>
        <end position="164"/>
    </location>
</feature>
<dbReference type="EMBL" id="FNCV01000004">
    <property type="protein sequence ID" value="SDH03659.1"/>
    <property type="molecule type" value="Genomic_DNA"/>
</dbReference>
<dbReference type="OrthoDB" id="9804460at2"/>
<evidence type="ECO:0000313" key="3">
    <source>
        <dbReference type="Proteomes" id="UP000217076"/>
    </source>
</evidence>
<dbReference type="PANTHER" id="PTHR13696">
    <property type="entry name" value="P-LOOP CONTAINING NUCLEOSIDE TRIPHOSPHATE HYDROLASE"/>
    <property type="match status" value="1"/>
</dbReference>
<accession>A0A1G7Z4Y5</accession>
<dbReference type="Pfam" id="PF13614">
    <property type="entry name" value="AAA_31"/>
    <property type="match status" value="1"/>
</dbReference>
<dbReference type="InterPro" id="IPR050678">
    <property type="entry name" value="DNA_Partitioning_ATPase"/>
</dbReference>
<evidence type="ECO:0000259" key="1">
    <source>
        <dbReference type="Pfam" id="PF13614"/>
    </source>
</evidence>
<dbReference type="InterPro" id="IPR025669">
    <property type="entry name" value="AAA_dom"/>
</dbReference>
<name>A0A1G7Z4Y5_9PROT</name>
<dbReference type="Gene3D" id="3.40.50.300">
    <property type="entry name" value="P-loop containing nucleotide triphosphate hydrolases"/>
    <property type="match status" value="1"/>
</dbReference>
<protein>
    <submittedName>
        <fullName evidence="2">Cellulose biosynthesis protein BcsQ</fullName>
    </submittedName>
</protein>
<gene>
    <name evidence="2" type="ORF">SAMN05421742_1042</name>
</gene>
<reference evidence="3" key="1">
    <citation type="submission" date="2016-10" db="EMBL/GenBank/DDBJ databases">
        <authorList>
            <person name="Varghese N."/>
            <person name="Submissions S."/>
        </authorList>
    </citation>
    <scope>NUCLEOTIDE SEQUENCE [LARGE SCALE GENOMIC DNA]</scope>
    <source>
        <strain evidence="3">930I</strain>
    </source>
</reference>